<feature type="compositionally biased region" description="Polar residues" evidence="1">
    <location>
        <begin position="7"/>
        <end position="21"/>
    </location>
</feature>
<evidence type="ECO:0000256" key="1">
    <source>
        <dbReference type="SAM" id="MobiDB-lite"/>
    </source>
</evidence>
<dbReference type="Proteomes" id="UP000288805">
    <property type="component" value="Unassembled WGS sequence"/>
</dbReference>
<name>A0A438FZY8_VITVI</name>
<proteinExistence type="predicted"/>
<dbReference type="EMBL" id="QGNW01000688">
    <property type="protein sequence ID" value="RVW65520.1"/>
    <property type="molecule type" value="Genomic_DNA"/>
</dbReference>
<reference evidence="2 3" key="1">
    <citation type="journal article" date="2018" name="PLoS Genet.">
        <title>Population sequencing reveals clonal diversity and ancestral inbreeding in the grapevine cultivar Chardonnay.</title>
        <authorList>
            <person name="Roach M.J."/>
            <person name="Johnson D.L."/>
            <person name="Bohlmann J."/>
            <person name="van Vuuren H.J."/>
            <person name="Jones S.J."/>
            <person name="Pretorius I.S."/>
            <person name="Schmidt S.A."/>
            <person name="Borneman A.R."/>
        </authorList>
    </citation>
    <scope>NUCLEOTIDE SEQUENCE [LARGE SCALE GENOMIC DNA]</scope>
    <source>
        <strain evidence="3">cv. Chardonnay</strain>
        <tissue evidence="2">Leaf</tissue>
    </source>
</reference>
<evidence type="ECO:0000313" key="3">
    <source>
        <dbReference type="Proteomes" id="UP000288805"/>
    </source>
</evidence>
<organism evidence="2 3">
    <name type="scientific">Vitis vinifera</name>
    <name type="common">Grape</name>
    <dbReference type="NCBI Taxonomy" id="29760"/>
    <lineage>
        <taxon>Eukaryota</taxon>
        <taxon>Viridiplantae</taxon>
        <taxon>Streptophyta</taxon>
        <taxon>Embryophyta</taxon>
        <taxon>Tracheophyta</taxon>
        <taxon>Spermatophyta</taxon>
        <taxon>Magnoliopsida</taxon>
        <taxon>eudicotyledons</taxon>
        <taxon>Gunneridae</taxon>
        <taxon>Pentapetalae</taxon>
        <taxon>rosids</taxon>
        <taxon>Vitales</taxon>
        <taxon>Vitaceae</taxon>
        <taxon>Viteae</taxon>
        <taxon>Vitis</taxon>
    </lineage>
</organism>
<comment type="caution">
    <text evidence="2">The sequence shown here is derived from an EMBL/GenBank/DDBJ whole genome shotgun (WGS) entry which is preliminary data.</text>
</comment>
<evidence type="ECO:0000313" key="2">
    <source>
        <dbReference type="EMBL" id="RVW65520.1"/>
    </source>
</evidence>
<accession>A0A438FZY8</accession>
<gene>
    <name evidence="2" type="ORF">CK203_022071</name>
</gene>
<protein>
    <submittedName>
        <fullName evidence="2">Uncharacterized protein</fullName>
    </submittedName>
</protein>
<feature type="compositionally biased region" description="Polar residues" evidence="1">
    <location>
        <begin position="43"/>
        <end position="70"/>
    </location>
</feature>
<feature type="region of interest" description="Disordered" evidence="1">
    <location>
        <begin position="1"/>
        <end position="156"/>
    </location>
</feature>
<dbReference type="AlphaFoldDB" id="A0A438FZY8"/>
<sequence>MEGPQRILNNHAFTHASSVSGFQPFVRPKGANVSEEPVEQKRAGNQNSKFASSSNAGNGDETNAGLQLVSSPADAQAVEREEGEWSDDESSANVYGSSSMQEQSVSGSGKAQAMSEQMDYHASNTHDQRSNSSRNSEGNGKGDVGPMDGQEEPGLVPKLKEVKGVEASFAVKCANNPGKKHKLDQHKEAMLGKKRTRQTVFLIWKMSSKLAL</sequence>
<feature type="compositionally biased region" description="Acidic residues" evidence="1">
    <location>
        <begin position="81"/>
        <end position="90"/>
    </location>
</feature>
<feature type="compositionally biased region" description="Low complexity" evidence="1">
    <location>
        <begin position="96"/>
        <end position="109"/>
    </location>
</feature>